<dbReference type="RefSeq" id="WP_058240056.1">
    <property type="nucleotide sequence ID" value="NZ_CYPW01000024.1"/>
</dbReference>
<evidence type="ECO:0000256" key="5">
    <source>
        <dbReference type="ARBA" id="ARBA00023136"/>
    </source>
</evidence>
<dbReference type="Proteomes" id="UP000054823">
    <property type="component" value="Unassembled WGS sequence"/>
</dbReference>
<accession>A0A0P1EQV4</accession>
<evidence type="ECO:0000313" key="8">
    <source>
        <dbReference type="Proteomes" id="UP000054823"/>
    </source>
</evidence>
<evidence type="ECO:0000256" key="3">
    <source>
        <dbReference type="ARBA" id="ARBA00022692"/>
    </source>
</evidence>
<keyword evidence="8" id="KW-1185">Reference proteome</keyword>
<feature type="transmembrane region" description="Helical" evidence="6">
    <location>
        <begin position="200"/>
        <end position="217"/>
    </location>
</feature>
<dbReference type="InterPro" id="IPR002994">
    <property type="entry name" value="Surf1/Shy1"/>
</dbReference>
<evidence type="ECO:0000256" key="1">
    <source>
        <dbReference type="ARBA" id="ARBA00004370"/>
    </source>
</evidence>
<keyword evidence="4 6" id="KW-1133">Transmembrane helix</keyword>
<dbReference type="Pfam" id="PF02104">
    <property type="entry name" value="SURF1"/>
    <property type="match status" value="1"/>
</dbReference>
<evidence type="ECO:0000256" key="4">
    <source>
        <dbReference type="ARBA" id="ARBA00022989"/>
    </source>
</evidence>
<proteinExistence type="inferred from homology"/>
<protein>
    <recommendedName>
        <fullName evidence="6">SURF1-like protein</fullName>
    </recommendedName>
</protein>
<dbReference type="OrthoDB" id="6079986at2"/>
<comment type="subcellular location">
    <subcellularLocation>
        <location evidence="6">Cell membrane</location>
        <topology evidence="6">Multi-pass membrane protein</topology>
    </subcellularLocation>
    <subcellularLocation>
        <location evidence="1">Membrane</location>
    </subcellularLocation>
</comment>
<keyword evidence="3 6" id="KW-0812">Transmembrane</keyword>
<evidence type="ECO:0000256" key="6">
    <source>
        <dbReference type="RuleBase" id="RU363076"/>
    </source>
</evidence>
<keyword evidence="6" id="KW-1003">Cell membrane</keyword>
<dbReference type="EMBL" id="CYPW01000024">
    <property type="protein sequence ID" value="CUH52863.1"/>
    <property type="molecule type" value="Genomic_DNA"/>
</dbReference>
<gene>
    <name evidence="7" type="ORF">SHM7688_02310</name>
</gene>
<comment type="similarity">
    <text evidence="2 6">Belongs to the SURF1 family.</text>
</comment>
<dbReference type="InterPro" id="IPR045214">
    <property type="entry name" value="Surf1/Surf4"/>
</dbReference>
<dbReference type="PROSITE" id="PS50895">
    <property type="entry name" value="SURF1"/>
    <property type="match status" value="1"/>
</dbReference>
<dbReference type="AlphaFoldDB" id="A0A0P1EQV4"/>
<reference evidence="7 8" key="1">
    <citation type="submission" date="2015-09" db="EMBL/GenBank/DDBJ databases">
        <authorList>
            <consortium name="Swine Surveillance"/>
        </authorList>
    </citation>
    <scope>NUCLEOTIDE SEQUENCE [LARGE SCALE GENOMIC DNA]</scope>
    <source>
        <strain evidence="7 8">CECT 7688</strain>
    </source>
</reference>
<comment type="caution">
    <text evidence="6">Lacks conserved residue(s) required for the propagation of feature annotation.</text>
</comment>
<evidence type="ECO:0000313" key="7">
    <source>
        <dbReference type="EMBL" id="CUH52863.1"/>
    </source>
</evidence>
<dbReference type="STRING" id="321267.SHM7688_02310"/>
<keyword evidence="5 6" id="KW-0472">Membrane</keyword>
<evidence type="ECO:0000256" key="2">
    <source>
        <dbReference type="ARBA" id="ARBA00007165"/>
    </source>
</evidence>
<dbReference type="PANTHER" id="PTHR23427">
    <property type="entry name" value="SURFEIT LOCUS PROTEIN"/>
    <property type="match status" value="1"/>
</dbReference>
<dbReference type="GO" id="GO:0005886">
    <property type="term" value="C:plasma membrane"/>
    <property type="evidence" value="ECO:0007669"/>
    <property type="project" value="UniProtKB-SubCell"/>
</dbReference>
<organism evidence="7 8">
    <name type="scientific">Shimia marina</name>
    <dbReference type="NCBI Taxonomy" id="321267"/>
    <lineage>
        <taxon>Bacteria</taxon>
        <taxon>Pseudomonadati</taxon>
        <taxon>Pseudomonadota</taxon>
        <taxon>Alphaproteobacteria</taxon>
        <taxon>Rhodobacterales</taxon>
        <taxon>Roseobacteraceae</taxon>
    </lineage>
</organism>
<dbReference type="PANTHER" id="PTHR23427:SF2">
    <property type="entry name" value="SURFEIT LOCUS PROTEIN 1"/>
    <property type="match status" value="1"/>
</dbReference>
<dbReference type="CDD" id="cd06662">
    <property type="entry name" value="SURF1"/>
    <property type="match status" value="1"/>
</dbReference>
<sequence length="226" mass="25238">MRRLILPLFFGILGTVVLVSLGTWQVQRLTWKQGVIADIEARISGVPVAVPAEPDPEQDRYRPVFATGTILDEELHFLASTKEAGAVYRIVAAFETETGRRIMADRGWIKTADKAAGGRAPVTTTITGNLHWPDERDSFTPPNDAAGNIWFARDVAEMAAALQTEPVLVIVRETTEEPRLVTPLPLDQAAIPNNHLEYVITWYGLAIVWVAMTLYYLRRMRKTKKA</sequence>
<name>A0A0P1EQV4_9RHOB</name>